<proteinExistence type="predicted"/>
<feature type="region of interest" description="Disordered" evidence="1">
    <location>
        <begin position="341"/>
        <end position="366"/>
    </location>
</feature>
<dbReference type="PANTHER" id="PTHR45125">
    <property type="entry name" value="F21J9.4-RELATED"/>
    <property type="match status" value="1"/>
</dbReference>
<feature type="region of interest" description="Disordered" evidence="1">
    <location>
        <begin position="535"/>
        <end position="564"/>
    </location>
</feature>
<dbReference type="Pfam" id="PF00096">
    <property type="entry name" value="zf-C2H2"/>
    <property type="match status" value="2"/>
</dbReference>
<evidence type="ECO:0000313" key="2">
    <source>
        <dbReference type="EnsemblMetazoa" id="AAEL001455-PF"/>
    </source>
</evidence>
<evidence type="ECO:0000256" key="1">
    <source>
        <dbReference type="SAM" id="MobiDB-lite"/>
    </source>
</evidence>
<dbReference type="InterPro" id="IPR012934">
    <property type="entry name" value="Znf_AD"/>
</dbReference>
<feature type="compositionally biased region" description="Polar residues" evidence="1">
    <location>
        <begin position="540"/>
        <end position="553"/>
    </location>
</feature>
<dbReference type="SMART" id="SM00355">
    <property type="entry name" value="ZnF_C2H2"/>
    <property type="match status" value="7"/>
</dbReference>
<dbReference type="SMART" id="SM00868">
    <property type="entry name" value="zf-AD"/>
    <property type="match status" value="1"/>
</dbReference>
<dbReference type="InterPro" id="IPR036236">
    <property type="entry name" value="Znf_C2H2_sf"/>
</dbReference>
<dbReference type="PROSITE" id="PS00028">
    <property type="entry name" value="ZINC_FINGER_C2H2_1"/>
    <property type="match status" value="4"/>
</dbReference>
<dbReference type="SUPFAM" id="SSF57716">
    <property type="entry name" value="Glucocorticoid receptor-like (DNA-binding domain)"/>
    <property type="match status" value="1"/>
</dbReference>
<dbReference type="EnsemblMetazoa" id="AAEL001455-RF">
    <property type="protein sequence ID" value="AAEL001455-PF"/>
    <property type="gene ID" value="AAEL001455"/>
</dbReference>
<dbReference type="InterPro" id="IPR013087">
    <property type="entry name" value="Znf_C2H2_type"/>
</dbReference>
<protein>
    <submittedName>
        <fullName evidence="2">Uncharacterized protein</fullName>
    </submittedName>
</protein>
<organism evidence="2 3">
    <name type="scientific">Aedes aegypti</name>
    <name type="common">Yellowfever mosquito</name>
    <name type="synonym">Culex aegypti</name>
    <dbReference type="NCBI Taxonomy" id="7159"/>
    <lineage>
        <taxon>Eukaryota</taxon>
        <taxon>Metazoa</taxon>
        <taxon>Ecdysozoa</taxon>
        <taxon>Arthropoda</taxon>
        <taxon>Hexapoda</taxon>
        <taxon>Insecta</taxon>
        <taxon>Pterygota</taxon>
        <taxon>Neoptera</taxon>
        <taxon>Endopterygota</taxon>
        <taxon>Diptera</taxon>
        <taxon>Nematocera</taxon>
        <taxon>Culicoidea</taxon>
        <taxon>Culicidae</taxon>
        <taxon>Culicinae</taxon>
        <taxon>Aedini</taxon>
        <taxon>Aedes</taxon>
        <taxon>Stegomyia</taxon>
    </lineage>
</organism>
<feature type="compositionally biased region" description="Polar residues" evidence="1">
    <location>
        <begin position="346"/>
        <end position="359"/>
    </location>
</feature>
<dbReference type="AlphaFoldDB" id="A0A6I8T4Z9"/>
<evidence type="ECO:0000313" key="3">
    <source>
        <dbReference type="Proteomes" id="UP000008820"/>
    </source>
</evidence>
<gene>
    <name evidence="2" type="primary">5570730</name>
</gene>
<keyword evidence="3" id="KW-1185">Reference proteome</keyword>
<dbReference type="OrthoDB" id="7762435at2759"/>
<dbReference type="SUPFAM" id="SSF57667">
    <property type="entry name" value="beta-beta-alpha zinc fingers"/>
    <property type="match status" value="2"/>
</dbReference>
<reference evidence="2 3" key="1">
    <citation type="submission" date="2017-06" db="EMBL/GenBank/DDBJ databases">
        <title>Aedes aegypti genome working group (AGWG) sequencing and assembly.</title>
        <authorList>
            <consortium name="Aedes aegypti Genome Working Group (AGWG)"/>
            <person name="Matthews B.J."/>
        </authorList>
    </citation>
    <scope>NUCLEOTIDE SEQUENCE [LARGE SCALE GENOMIC DNA]</scope>
    <source>
        <strain evidence="2 3">LVP_AGWG</strain>
    </source>
</reference>
<dbReference type="PROSITE" id="PS50157">
    <property type="entry name" value="ZINC_FINGER_C2H2_2"/>
    <property type="match status" value="4"/>
</dbReference>
<accession>A0A6I8T4Z9</accession>
<dbReference type="PROSITE" id="PS51915">
    <property type="entry name" value="ZAD"/>
    <property type="match status" value="1"/>
</dbReference>
<dbReference type="PANTHER" id="PTHR45125:SF3">
    <property type="entry name" value="NO-APICAL-MERISTEM-ASSOCIATED CARBOXY-TERMINAL DOMAIN PROTEIN"/>
    <property type="match status" value="1"/>
</dbReference>
<dbReference type="Gene3D" id="3.30.160.60">
    <property type="entry name" value="Classic Zinc Finger"/>
    <property type="match status" value="3"/>
</dbReference>
<name>A0A6I8T4Z9_AEDAE</name>
<dbReference type="Proteomes" id="UP000008820">
    <property type="component" value="Chromosome 2"/>
</dbReference>
<reference evidence="2" key="2">
    <citation type="submission" date="2020-05" db="UniProtKB">
        <authorList>
            <consortium name="EnsemblMetazoa"/>
        </authorList>
    </citation>
    <scope>IDENTIFICATION</scope>
    <source>
        <strain evidence="2">LVP_AGWG</strain>
    </source>
</reference>
<dbReference type="GO" id="GO:0005634">
    <property type="term" value="C:nucleus"/>
    <property type="evidence" value="ECO:0007669"/>
    <property type="project" value="InterPro"/>
</dbReference>
<sequence>MATGPSECSSRGNRGKNFTLKLDRQICRSWIHAKRQEELGDEGAATDEIRSVPFNVWDTLYEHAIFHDPDFEKRSPDGLRHRLTIIQGRVRKFADCYLVAIREEKDPKTALVKGLQYYKESQKANFQFLSCYLILKQHPKFQDLPEINSNDIPAEANVMMDNEQRGINISKSNSVGISDEADYFITAQNTSESNQKQVRGKNFTIENDVHICLSWVHAKNIEELDCNACGLVPFNFWQTLYHHAVSKNPELKARTVQGVHNRFVKIQRTVEKFFKHYNAVVEHENDPDQALEKAIRRYAEQHREKFKFLECFHIFQKFPNMRKQPNAATISSIKVEQRFSSDEQEASNVSGDNHKSQPFSPEDLAEGTPICSSKTDYFITAQNTSESNQKQVRGKNFTIENDVHICLSWVHAKNIEELDCNACGLVPFNFWQTLYHHAVSKNPELKARTVQGVHNRFVKIQRTVEKFFKHYNAVVEHENDPDQALEKAIRRYAEQHREKFKFLECFHIFQKFPNMRKQPNAATISSIKVEQRFSSDEQEASNVSGDNHKSQPFSPEDLAEGTPICSSKRNLHDEAHEKPDKNSTPLSQFIREKTNDEDWEQLIQCILDDRKGSSFLSGLETKELIRQAVKRKVESASNIEKGIIFNHIHKDMQAKRLCRRKTVNQLMQDYHRLKEQYLSGSCKSLPPEAANLWVSGKTECTEEEITEPIEHIDFDESNVKKETDVCRICQAELLHDAKDLFFDIYNAQTYADIISETINVKMDSGSLQSKLICGSCSGFIEGLSTFVQQCQNSCTSFKANQEKSLITEITKLEVELFDTNMEYIEEEVSNICASNCNEFEDNNGEYVNTMDVDDKAEIFPTYDDDDHSGDNPEADHTIAVTTSVVDDDHPEVEAVQPTAPIDGRSETKPEAAIRKKINYRRYKTTRREHKKQCHVCGIRVLDLNSHIESHGETGYKCQFCDRVCPNRRQLRIHMNRHTKEREFPCRYCDKIFYVWTSRKDHERNMHKKERFQCDVCDTVYKNKSYLQAHKKLVHLGIRNLKCTKCTFSTSIKARLLNHVRSIHTSERPYKCPVCNHQSNSNTGYYIHFQRHKKSGEATSYAIKCAYCEEMFDKDVPLEAHILKAHPNRAVVI</sequence>
<dbReference type="GO" id="GO:0008270">
    <property type="term" value="F:zinc ion binding"/>
    <property type="evidence" value="ECO:0007669"/>
    <property type="project" value="UniProtKB-UniRule"/>
</dbReference>